<keyword evidence="4" id="KW-1185">Reference proteome</keyword>
<gene>
    <name evidence="1" type="ORF">Alo02nite_58410</name>
    <name evidence="2" type="ORF">BJ964_007357</name>
</gene>
<evidence type="ECO:0000313" key="2">
    <source>
        <dbReference type="EMBL" id="MBB4753196.1"/>
    </source>
</evidence>
<proteinExistence type="predicted"/>
<dbReference type="Proteomes" id="UP000631312">
    <property type="component" value="Unassembled WGS sequence"/>
</dbReference>
<evidence type="ECO:0000313" key="1">
    <source>
        <dbReference type="EMBL" id="GIE42943.1"/>
    </source>
</evidence>
<reference evidence="1 4" key="2">
    <citation type="submission" date="2021-01" db="EMBL/GenBank/DDBJ databases">
        <title>Whole genome shotgun sequence of Actinoplanes lobatus NBRC 12513.</title>
        <authorList>
            <person name="Komaki H."/>
            <person name="Tamura T."/>
        </authorList>
    </citation>
    <scope>NUCLEOTIDE SEQUENCE [LARGE SCALE GENOMIC DNA]</scope>
    <source>
        <strain evidence="1 4">NBRC 12513</strain>
    </source>
</reference>
<evidence type="ECO:0000313" key="3">
    <source>
        <dbReference type="Proteomes" id="UP000590511"/>
    </source>
</evidence>
<sequence length="86" mass="9670">MVLNLHGWRIPALTHIRHRQDEPATGCGGRVSKTPPVARPGARLRIAHNDDTLMINLWSPPEGVLLMSEPVCASRRSEVMFESERF</sequence>
<dbReference type="EMBL" id="BOMP01000099">
    <property type="protein sequence ID" value="GIE42943.1"/>
    <property type="molecule type" value="Genomic_DNA"/>
</dbReference>
<dbReference type="Proteomes" id="UP000590511">
    <property type="component" value="Unassembled WGS sequence"/>
</dbReference>
<dbReference type="AlphaFoldDB" id="A0A7W7MKB0"/>
<dbReference type="RefSeq" id="WP_188124923.1">
    <property type="nucleotide sequence ID" value="NZ_BOMP01000099.1"/>
</dbReference>
<organism evidence="2 3">
    <name type="scientific">Actinoplanes lobatus</name>
    <dbReference type="NCBI Taxonomy" id="113568"/>
    <lineage>
        <taxon>Bacteria</taxon>
        <taxon>Bacillati</taxon>
        <taxon>Actinomycetota</taxon>
        <taxon>Actinomycetes</taxon>
        <taxon>Micromonosporales</taxon>
        <taxon>Micromonosporaceae</taxon>
        <taxon>Actinoplanes</taxon>
    </lineage>
</organism>
<evidence type="ECO:0000313" key="4">
    <source>
        <dbReference type="Proteomes" id="UP000631312"/>
    </source>
</evidence>
<protein>
    <submittedName>
        <fullName evidence="2">Uncharacterized protein</fullName>
    </submittedName>
</protein>
<dbReference type="EMBL" id="JACHNC010000001">
    <property type="protein sequence ID" value="MBB4753196.1"/>
    <property type="molecule type" value="Genomic_DNA"/>
</dbReference>
<name>A0A7W7MKB0_9ACTN</name>
<reference evidence="2 3" key="1">
    <citation type="submission" date="2020-08" db="EMBL/GenBank/DDBJ databases">
        <title>Sequencing the genomes of 1000 actinobacteria strains.</title>
        <authorList>
            <person name="Klenk H.-P."/>
        </authorList>
    </citation>
    <scope>NUCLEOTIDE SEQUENCE [LARGE SCALE GENOMIC DNA]</scope>
    <source>
        <strain evidence="2 3">DSM 43150</strain>
    </source>
</reference>
<accession>A0A7W7MKB0</accession>
<comment type="caution">
    <text evidence="2">The sequence shown here is derived from an EMBL/GenBank/DDBJ whole genome shotgun (WGS) entry which is preliminary data.</text>
</comment>